<organism evidence="15 16">
    <name type="scientific">Psilocybe cf. subviscida</name>
    <dbReference type="NCBI Taxonomy" id="2480587"/>
    <lineage>
        <taxon>Eukaryota</taxon>
        <taxon>Fungi</taxon>
        <taxon>Dikarya</taxon>
        <taxon>Basidiomycota</taxon>
        <taxon>Agaricomycotina</taxon>
        <taxon>Agaricomycetes</taxon>
        <taxon>Agaricomycetidae</taxon>
        <taxon>Agaricales</taxon>
        <taxon>Agaricineae</taxon>
        <taxon>Strophariaceae</taxon>
        <taxon>Psilocybe</taxon>
    </lineage>
</organism>
<comment type="caution">
    <text evidence="15">The sequence shown here is derived from an EMBL/GenBank/DDBJ whole genome shotgun (WGS) entry which is preliminary data.</text>
</comment>
<dbReference type="PRINTS" id="PR00385">
    <property type="entry name" value="P450"/>
</dbReference>
<dbReference type="InterPro" id="IPR002401">
    <property type="entry name" value="Cyt_P450_E_grp-I"/>
</dbReference>
<evidence type="ECO:0000256" key="5">
    <source>
        <dbReference type="ARBA" id="ARBA00022617"/>
    </source>
</evidence>
<dbReference type="GO" id="GO:0020037">
    <property type="term" value="F:heme binding"/>
    <property type="evidence" value="ECO:0007669"/>
    <property type="project" value="InterPro"/>
</dbReference>
<keyword evidence="11" id="KW-0503">Monooxygenase</keyword>
<dbReference type="Gene3D" id="1.10.630.10">
    <property type="entry name" value="Cytochrome P450"/>
    <property type="match status" value="1"/>
</dbReference>
<evidence type="ECO:0000256" key="11">
    <source>
        <dbReference type="ARBA" id="ARBA00023033"/>
    </source>
</evidence>
<dbReference type="GO" id="GO:0016020">
    <property type="term" value="C:membrane"/>
    <property type="evidence" value="ECO:0007669"/>
    <property type="project" value="UniProtKB-SubCell"/>
</dbReference>
<evidence type="ECO:0000256" key="9">
    <source>
        <dbReference type="ARBA" id="ARBA00023002"/>
    </source>
</evidence>
<reference evidence="15 16" key="1">
    <citation type="journal article" date="2020" name="ISME J.">
        <title>Uncovering the hidden diversity of litter-decomposition mechanisms in mushroom-forming fungi.</title>
        <authorList>
            <person name="Floudas D."/>
            <person name="Bentzer J."/>
            <person name="Ahren D."/>
            <person name="Johansson T."/>
            <person name="Persson P."/>
            <person name="Tunlid A."/>
        </authorList>
    </citation>
    <scope>NUCLEOTIDE SEQUENCE [LARGE SCALE GENOMIC DNA]</scope>
    <source>
        <strain evidence="15 16">CBS 101986</strain>
    </source>
</reference>
<comment type="similarity">
    <text evidence="4">Belongs to the cytochrome P450 family.</text>
</comment>
<evidence type="ECO:0000256" key="8">
    <source>
        <dbReference type="ARBA" id="ARBA00022989"/>
    </source>
</evidence>
<dbReference type="Pfam" id="PF19343">
    <property type="entry name" value="HAM1_N"/>
    <property type="match status" value="1"/>
</dbReference>
<keyword evidence="16" id="KW-1185">Reference proteome</keyword>
<dbReference type="Pfam" id="PF00067">
    <property type="entry name" value="p450"/>
    <property type="match status" value="1"/>
</dbReference>
<dbReference type="SUPFAM" id="SSF48264">
    <property type="entry name" value="Cytochrome P450"/>
    <property type="match status" value="1"/>
</dbReference>
<evidence type="ECO:0000256" key="2">
    <source>
        <dbReference type="ARBA" id="ARBA00004370"/>
    </source>
</evidence>
<keyword evidence="12" id="KW-0472">Membrane</keyword>
<comment type="subcellular location">
    <subcellularLocation>
        <location evidence="2">Membrane</location>
    </subcellularLocation>
</comment>
<dbReference type="InterPro" id="IPR001128">
    <property type="entry name" value="Cyt_P450"/>
</dbReference>
<dbReference type="InterPro" id="IPR045967">
    <property type="entry name" value="HAM1-like_N"/>
</dbReference>
<feature type="domain" description="HAM1-like N-terminal" evidence="14">
    <location>
        <begin position="14"/>
        <end position="95"/>
    </location>
</feature>
<dbReference type="AlphaFoldDB" id="A0A8H5ATR5"/>
<evidence type="ECO:0000313" key="16">
    <source>
        <dbReference type="Proteomes" id="UP000567179"/>
    </source>
</evidence>
<evidence type="ECO:0000259" key="14">
    <source>
        <dbReference type="Pfam" id="PF19343"/>
    </source>
</evidence>
<keyword evidence="5 13" id="KW-0349">Heme</keyword>
<evidence type="ECO:0000256" key="3">
    <source>
        <dbReference type="ARBA" id="ARBA00004721"/>
    </source>
</evidence>
<accession>A0A8H5ATR5</accession>
<dbReference type="GO" id="GO:0016705">
    <property type="term" value="F:oxidoreductase activity, acting on paired donors, with incorporation or reduction of molecular oxygen"/>
    <property type="evidence" value="ECO:0007669"/>
    <property type="project" value="InterPro"/>
</dbReference>
<comment type="pathway">
    <text evidence="3">Secondary metabolite biosynthesis; terpenoid biosynthesis.</text>
</comment>
<evidence type="ECO:0000256" key="4">
    <source>
        <dbReference type="ARBA" id="ARBA00010617"/>
    </source>
</evidence>
<feature type="binding site" description="axial binding residue" evidence="13">
    <location>
        <position position="767"/>
    </location>
    <ligand>
        <name>heme</name>
        <dbReference type="ChEBI" id="CHEBI:30413"/>
    </ligand>
    <ligandPart>
        <name>Fe</name>
        <dbReference type="ChEBI" id="CHEBI:18248"/>
    </ligandPart>
</feature>
<evidence type="ECO:0000256" key="13">
    <source>
        <dbReference type="PIRSR" id="PIRSR602401-1"/>
    </source>
</evidence>
<dbReference type="PANTHER" id="PTHR24305">
    <property type="entry name" value="CYTOCHROME P450"/>
    <property type="match status" value="1"/>
</dbReference>
<protein>
    <recommendedName>
        <fullName evidence="14">HAM1-like N-terminal domain-containing protein</fullName>
    </recommendedName>
</protein>
<dbReference type="PRINTS" id="PR00463">
    <property type="entry name" value="EP450I"/>
</dbReference>
<keyword evidence="7 13" id="KW-0479">Metal-binding</keyword>
<dbReference type="GO" id="GO:0004497">
    <property type="term" value="F:monooxygenase activity"/>
    <property type="evidence" value="ECO:0007669"/>
    <property type="project" value="UniProtKB-KW"/>
</dbReference>
<keyword evidence="6" id="KW-0812">Transmembrane</keyword>
<proteinExistence type="inferred from homology"/>
<dbReference type="InterPro" id="IPR050121">
    <property type="entry name" value="Cytochrome_P450_monoxygenase"/>
</dbReference>
<gene>
    <name evidence="15" type="ORF">D9619_008220</name>
</gene>
<evidence type="ECO:0000256" key="12">
    <source>
        <dbReference type="ARBA" id="ARBA00023136"/>
    </source>
</evidence>
<keyword evidence="8" id="KW-1133">Transmembrane helix</keyword>
<dbReference type="CDD" id="cd11069">
    <property type="entry name" value="CYP_FUM15-like"/>
    <property type="match status" value="1"/>
</dbReference>
<name>A0A8H5ATR5_9AGAR</name>
<sequence>MLEEEVSCMIPPKSCSPTSRLSDRGHGYSDGNYSMHFNDMFDSPASWRFKAMGNDHTYRQLSHDCAHLTGCPIFTSWGALKYKLDPWNDIRRVVLLTPFVGVKKPTLQGHDLFTDLVNYSKFRPYGAISISNYSQINTKLKLKQAQADMICAPSGESSPASIELVNTKRNKSSVFNVNTCTPPSFPFAIPTTAHDSKTLRPLATGFIKKLIGWCVSYLSSNCSATRSSLNSDHTIAGSDFSPVSSNQHLRVLLLVLEETYSTFVESYSVDLRMASTELTLRFLSHPAFRRTLLNNWQYWMSLGPGSSSFFDLWRNMQPSGSNPTQDLVIFRTMVPVDRFFDIVYVLHVSSGEIPNFSLRDILYVYDPRALHNILVKDQYIYEQSPFTISFTRLAFGDGLIGALGEQHRKQRKMLNPVFSIAHMRNMVPIFNDISHKLRDAIAKKVANGPCEVEMVSWMTRTALELIGQTGLGFSFDSLTEDEATHPYAKAVKGFVPAAFKLRFVSPFMTTLSKWSSAKFRRFVMDAIPWKALHETRDIVDLMEKTSRDIYEEKKKALADGDGTLLNKVGQGKDIMSILMRANMSASKEESLTEAELLGQMSTLIFAGMDTTSNALSRTLYLLATHPEVQDRLRQELAEAREDNGGEDVTYDKLVLLPYLDAICRETLRLHPPVTNVQRMAMQDVVLPLSTPIKGLDGKELHEIHVPKGTQVTVAILAANRNPDIWGPDAEEWKPDRWLAPLPESVIKAHLPGIYSHLLTFIGGGRACIGFKFSQLEMKVVLFMLVENFRFSPSKQEIVWEMNGITSPNVKESGSKVPTMPMLVERI</sequence>
<dbReference type="InterPro" id="IPR036396">
    <property type="entry name" value="Cyt_P450_sf"/>
</dbReference>
<evidence type="ECO:0000256" key="6">
    <source>
        <dbReference type="ARBA" id="ARBA00022692"/>
    </source>
</evidence>
<dbReference type="Proteomes" id="UP000567179">
    <property type="component" value="Unassembled WGS sequence"/>
</dbReference>
<evidence type="ECO:0000256" key="1">
    <source>
        <dbReference type="ARBA" id="ARBA00001971"/>
    </source>
</evidence>
<dbReference type="GO" id="GO:0005506">
    <property type="term" value="F:iron ion binding"/>
    <property type="evidence" value="ECO:0007669"/>
    <property type="project" value="InterPro"/>
</dbReference>
<keyword evidence="10 13" id="KW-0408">Iron</keyword>
<keyword evidence="9" id="KW-0560">Oxidoreductase</keyword>
<evidence type="ECO:0000256" key="10">
    <source>
        <dbReference type="ARBA" id="ARBA00023004"/>
    </source>
</evidence>
<dbReference type="OrthoDB" id="1470350at2759"/>
<comment type="cofactor">
    <cofactor evidence="1 13">
        <name>heme</name>
        <dbReference type="ChEBI" id="CHEBI:30413"/>
    </cofactor>
</comment>
<evidence type="ECO:0000313" key="15">
    <source>
        <dbReference type="EMBL" id="KAF5310576.1"/>
    </source>
</evidence>
<dbReference type="EMBL" id="JAACJJ010000057">
    <property type="protein sequence ID" value="KAF5310576.1"/>
    <property type="molecule type" value="Genomic_DNA"/>
</dbReference>
<dbReference type="PANTHER" id="PTHR24305:SF166">
    <property type="entry name" value="CYTOCHROME P450 12A4, MITOCHONDRIAL-RELATED"/>
    <property type="match status" value="1"/>
</dbReference>
<evidence type="ECO:0000256" key="7">
    <source>
        <dbReference type="ARBA" id="ARBA00022723"/>
    </source>
</evidence>